<keyword evidence="2" id="KW-1185">Reference proteome</keyword>
<sequence length="387" mass="44363">MHEVYLVTWCDKPLLAICAPGSLRRRLNAALDAALPDVPVRMLPVCREHLGMALLEGLELIGDLPKQSSPNEKPTEIVALECEESDSALRSPQEIFDFALREIRELSQCISDLNNRNVTERTHQKKCRQMRIEIEELITDTTDDQSERTRMRMALREAFAYNCPLFEWDQDIGGNHSVDRTVPKNSGKKSAAAKRRSGNTNADDDKFQDLWSTLDESSQSDMEIMKKHLENTYEERLKYYCGSLPMFFFQEELLCKEAELRFGSEISILEEKLVDAVRVFSEDDELFPRTSSGNQQRQATFIDVCRFLEEGDDPPLITEAPVDTEKAIGIDDSPNMVAWHPNFKIYISSPKGVISLTDNRLERVLVYCLAVYYIMDLGYPRAYQRVL</sequence>
<proteinExistence type="predicted"/>
<dbReference type="EMBL" id="CM023477">
    <property type="protein sequence ID" value="KAH7938145.1"/>
    <property type="molecule type" value="Genomic_DNA"/>
</dbReference>
<comment type="caution">
    <text evidence="1">The sequence shown here is derived from an EMBL/GenBank/DDBJ whole genome shotgun (WGS) entry which is preliminary data.</text>
</comment>
<reference evidence="1" key="1">
    <citation type="submission" date="2020-05" db="EMBL/GenBank/DDBJ databases">
        <title>Large-scale comparative analyses of tick genomes elucidate their genetic diversity and vector capacities.</title>
        <authorList>
            <person name="Jia N."/>
            <person name="Wang J."/>
            <person name="Shi W."/>
            <person name="Du L."/>
            <person name="Sun Y."/>
            <person name="Zhan W."/>
            <person name="Jiang J."/>
            <person name="Wang Q."/>
            <person name="Zhang B."/>
            <person name="Ji P."/>
            <person name="Sakyi L.B."/>
            <person name="Cui X."/>
            <person name="Yuan T."/>
            <person name="Jiang B."/>
            <person name="Yang W."/>
            <person name="Lam T.T.-Y."/>
            <person name="Chang Q."/>
            <person name="Ding S."/>
            <person name="Wang X."/>
            <person name="Zhu J."/>
            <person name="Ruan X."/>
            <person name="Zhao L."/>
            <person name="Wei J."/>
            <person name="Que T."/>
            <person name="Du C."/>
            <person name="Cheng J."/>
            <person name="Dai P."/>
            <person name="Han X."/>
            <person name="Huang E."/>
            <person name="Gao Y."/>
            <person name="Liu J."/>
            <person name="Shao H."/>
            <person name="Ye R."/>
            <person name="Li L."/>
            <person name="Wei W."/>
            <person name="Wang X."/>
            <person name="Wang C."/>
            <person name="Yang T."/>
            <person name="Huo Q."/>
            <person name="Li W."/>
            <person name="Guo W."/>
            <person name="Chen H."/>
            <person name="Zhou L."/>
            <person name="Ni X."/>
            <person name="Tian J."/>
            <person name="Zhou Y."/>
            <person name="Sheng Y."/>
            <person name="Liu T."/>
            <person name="Pan Y."/>
            <person name="Xia L."/>
            <person name="Li J."/>
            <person name="Zhao F."/>
            <person name="Cao W."/>
        </authorList>
    </citation>
    <scope>NUCLEOTIDE SEQUENCE</scope>
    <source>
        <strain evidence="1">Dsil-2018</strain>
    </source>
</reference>
<gene>
    <name evidence="1" type="ORF">HPB49_020877</name>
</gene>
<protein>
    <submittedName>
        <fullName evidence="1">Uncharacterized protein</fullName>
    </submittedName>
</protein>
<evidence type="ECO:0000313" key="2">
    <source>
        <dbReference type="Proteomes" id="UP000821865"/>
    </source>
</evidence>
<dbReference type="Proteomes" id="UP000821865">
    <property type="component" value="Chromosome 8"/>
</dbReference>
<accession>A0ACB8CBC9</accession>
<name>A0ACB8CBC9_DERSI</name>
<organism evidence="1 2">
    <name type="scientific">Dermacentor silvarum</name>
    <name type="common">Tick</name>
    <dbReference type="NCBI Taxonomy" id="543639"/>
    <lineage>
        <taxon>Eukaryota</taxon>
        <taxon>Metazoa</taxon>
        <taxon>Ecdysozoa</taxon>
        <taxon>Arthropoda</taxon>
        <taxon>Chelicerata</taxon>
        <taxon>Arachnida</taxon>
        <taxon>Acari</taxon>
        <taxon>Parasitiformes</taxon>
        <taxon>Ixodida</taxon>
        <taxon>Ixodoidea</taxon>
        <taxon>Ixodidae</taxon>
        <taxon>Rhipicephalinae</taxon>
        <taxon>Dermacentor</taxon>
    </lineage>
</organism>
<evidence type="ECO:0000313" key="1">
    <source>
        <dbReference type="EMBL" id="KAH7938145.1"/>
    </source>
</evidence>